<dbReference type="GO" id="GO:0006351">
    <property type="term" value="P:DNA-templated transcription"/>
    <property type="evidence" value="ECO:0007669"/>
    <property type="project" value="InterPro"/>
</dbReference>
<evidence type="ECO:0000256" key="2">
    <source>
        <dbReference type="ARBA" id="ARBA00022478"/>
    </source>
</evidence>
<evidence type="ECO:0000256" key="5">
    <source>
        <dbReference type="ARBA" id="ARBA00023163"/>
    </source>
</evidence>
<evidence type="ECO:0000256" key="3">
    <source>
        <dbReference type="ARBA" id="ARBA00022679"/>
    </source>
</evidence>
<feature type="compositionally biased region" description="Basic and acidic residues" evidence="6">
    <location>
        <begin position="616"/>
        <end position="635"/>
    </location>
</feature>
<accession>A0A8H4L2Z9</accession>
<evidence type="ECO:0000256" key="6">
    <source>
        <dbReference type="SAM" id="MobiDB-lite"/>
    </source>
</evidence>
<dbReference type="SUPFAM" id="SSF64484">
    <property type="entry name" value="beta and beta-prime subunits of DNA dependent RNA-polymerase"/>
    <property type="match status" value="1"/>
</dbReference>
<dbReference type="EMBL" id="JAADYS010001996">
    <property type="protein sequence ID" value="KAF4460198.1"/>
    <property type="molecule type" value="Genomic_DNA"/>
</dbReference>
<dbReference type="Proteomes" id="UP000554235">
    <property type="component" value="Unassembled WGS sequence"/>
</dbReference>
<name>A0A8H4L2Z9_9HYPO</name>
<keyword evidence="5" id="KW-0804">Transcription</keyword>
<protein>
    <recommendedName>
        <fullName evidence="1">DNA-directed RNA polymerase</fullName>
        <ecNumber evidence="1">2.7.7.6</ecNumber>
    </recommendedName>
</protein>
<dbReference type="GO" id="GO:0000428">
    <property type="term" value="C:DNA-directed RNA polymerase complex"/>
    <property type="evidence" value="ECO:0007669"/>
    <property type="project" value="UniProtKB-KW"/>
</dbReference>
<keyword evidence="3" id="KW-0808">Transferase</keyword>
<dbReference type="OrthoDB" id="5417750at2759"/>
<dbReference type="GO" id="GO:0003677">
    <property type="term" value="F:DNA binding"/>
    <property type="evidence" value="ECO:0007669"/>
    <property type="project" value="InterPro"/>
</dbReference>
<dbReference type="GO" id="GO:0003899">
    <property type="term" value="F:DNA-directed RNA polymerase activity"/>
    <property type="evidence" value="ECO:0007669"/>
    <property type="project" value="UniProtKB-EC"/>
</dbReference>
<sequence>MSTDKVIATKVMPELSRVFPDELEYMLVLRHSLKKYRSNMGRVVTSTESPEGDGDGLSNGRIYTMAACPPIIGHAVIINESLCVCENLYADVHDTDMAPMVLKTAVPTLKWLVGAEPNFTFPERVKPNTLMALASQVYINGGPLCLYDNHAVVESTNHTPTNTFWQNLYPPLESVESHLGPVGLIHDNITMSLGTIAGSESEPNVEERIPKMQHAGFLDACYTPSSKSSGKVRTVVFSVTKRVKTIRTREIAFEILSIMRSVTSMGPKTWIVRCEGICTETTDKAVKMMVSKWKTYSEPDMPVLHLFSRGMTKKVMVVSMAQGVLIRPLRWIPRCDKKTGRWSYSFEGPYVDTVAVHISDTMEMAGLKFPKQTEEPEQYFSALALMVPFGAWTAEPRLNLGVQMMRQGLSVNAVKGDATMTSVGINNPMVVTPLTKVLMDSTTEKIKMVLPGKNLVMAFINRTLNSEDALSVSKELAESGMFAWSGYIDYPLPKNAAYVRVGMTVKDQYWWAPSIEGVIMDIRMSKMGDQIAVVYVASKKLMVGDKLGTYHGLKFTVGEIIPYSEMPSIQPGQGAGRAVEGDSGVDVDVRVHTVVQDHGDDQDQDGQGLDVLRGEEADRAAPQGRPDREGQDARVQRHHRHHQGCQGQLRHNQGDATQTHVLAQAPLPVGHLLVPDGAKGQVQAGNTPSLGGRVDVTADAEVPVDGQGLGDHQRPGGVLELLGLRPHDSRVRLPVPQAAGHHEAGEIRPAGFDHHDGGGHHERLFGPCLVPEVHHAYMMTALSMMLTAHDRALGQVGLHVRRLAERGDYLRVRPPARPLGLHRDAALSDTGARHGVVDEPAPEHGDPLGHEPVDDLDVERYAEREHRRYPVHRHGPRGHDPVYEVLRLALRQQHGAPGLGYGHHLGLERLGEVVGEHLHALGLPRQERLVQLWIDGYVRYAVHHHLPPLLEPPGPERHDHVLGLRRLGLGHRVDPVPHEERHGRHVQ</sequence>
<evidence type="ECO:0000256" key="1">
    <source>
        <dbReference type="ARBA" id="ARBA00012418"/>
    </source>
</evidence>
<comment type="caution">
    <text evidence="7">The sequence shown here is derived from an EMBL/GenBank/DDBJ whole genome shotgun (WGS) entry which is preliminary data.</text>
</comment>
<proteinExistence type="predicted"/>
<gene>
    <name evidence="7" type="ORF">FALBO_13039</name>
</gene>
<dbReference type="InterPro" id="IPR037033">
    <property type="entry name" value="DNA-dir_RNAP_su2_hyb_sf"/>
</dbReference>
<organism evidence="7 8">
    <name type="scientific">Fusarium albosuccineum</name>
    <dbReference type="NCBI Taxonomy" id="1237068"/>
    <lineage>
        <taxon>Eukaryota</taxon>
        <taxon>Fungi</taxon>
        <taxon>Dikarya</taxon>
        <taxon>Ascomycota</taxon>
        <taxon>Pezizomycotina</taxon>
        <taxon>Sordariomycetes</taxon>
        <taxon>Hypocreomycetidae</taxon>
        <taxon>Hypocreales</taxon>
        <taxon>Nectriaceae</taxon>
        <taxon>Fusarium</taxon>
        <taxon>Fusarium decemcellulare species complex</taxon>
    </lineage>
</organism>
<keyword evidence="8" id="KW-1185">Reference proteome</keyword>
<keyword evidence="4" id="KW-0548">Nucleotidyltransferase</keyword>
<evidence type="ECO:0000313" key="8">
    <source>
        <dbReference type="Proteomes" id="UP000554235"/>
    </source>
</evidence>
<dbReference type="AlphaFoldDB" id="A0A8H4L2Z9"/>
<evidence type="ECO:0000313" key="7">
    <source>
        <dbReference type="EMBL" id="KAF4460198.1"/>
    </source>
</evidence>
<reference evidence="7 8" key="1">
    <citation type="submission" date="2020-01" db="EMBL/GenBank/DDBJ databases">
        <title>Identification and distribution of gene clusters putatively required for synthesis of sphingolipid metabolism inhibitors in phylogenetically diverse species of the filamentous fungus Fusarium.</title>
        <authorList>
            <person name="Kim H.-S."/>
            <person name="Busman M."/>
            <person name="Brown D.W."/>
            <person name="Divon H."/>
            <person name="Uhlig S."/>
            <person name="Proctor R.H."/>
        </authorList>
    </citation>
    <scope>NUCLEOTIDE SEQUENCE [LARGE SCALE GENOMIC DNA]</scope>
    <source>
        <strain evidence="7 8">NRRL 20459</strain>
    </source>
</reference>
<feature type="region of interest" description="Disordered" evidence="6">
    <location>
        <begin position="616"/>
        <end position="650"/>
    </location>
</feature>
<evidence type="ECO:0000256" key="4">
    <source>
        <dbReference type="ARBA" id="ARBA00022695"/>
    </source>
</evidence>
<dbReference type="Gene3D" id="2.40.270.10">
    <property type="entry name" value="DNA-directed RNA polymerase, subunit 2, domain 6"/>
    <property type="match status" value="1"/>
</dbReference>
<dbReference type="EC" id="2.7.7.6" evidence="1"/>
<keyword evidence="2" id="KW-0240">DNA-directed RNA polymerase</keyword>